<proteinExistence type="inferred from homology"/>
<dbReference type="HAMAP" id="MF_00171">
    <property type="entry name" value="TruA"/>
    <property type="match status" value="1"/>
</dbReference>
<dbReference type="Pfam" id="PF01416">
    <property type="entry name" value="PseudoU_synth_1"/>
    <property type="match status" value="2"/>
</dbReference>
<dbReference type="EMBL" id="PVWK01000063">
    <property type="protein sequence ID" value="PSB29290.1"/>
    <property type="molecule type" value="Genomic_DNA"/>
</dbReference>
<evidence type="ECO:0000259" key="8">
    <source>
        <dbReference type="Pfam" id="PF01416"/>
    </source>
</evidence>
<feature type="domain" description="Pseudouridine synthase I TruA alpha/beta" evidence="8">
    <location>
        <begin position="156"/>
        <end position="254"/>
    </location>
</feature>
<dbReference type="CDD" id="cd02570">
    <property type="entry name" value="PseudoU_synth_EcTruA"/>
    <property type="match status" value="1"/>
</dbReference>
<dbReference type="InterPro" id="IPR020103">
    <property type="entry name" value="PsdUridine_synth_cat_dom_sf"/>
</dbReference>
<keyword evidence="2 4" id="KW-0819">tRNA processing</keyword>
<dbReference type="SUPFAM" id="SSF55120">
    <property type="entry name" value="Pseudouridine synthase"/>
    <property type="match status" value="1"/>
</dbReference>
<dbReference type="PANTHER" id="PTHR11142:SF0">
    <property type="entry name" value="TRNA PSEUDOURIDINE SYNTHASE-LIKE 1"/>
    <property type="match status" value="1"/>
</dbReference>
<gene>
    <name evidence="4" type="primary">truA</name>
    <name evidence="9" type="ORF">C7B82_11915</name>
</gene>
<feature type="domain" description="Pseudouridine synthase I TruA alpha/beta" evidence="8">
    <location>
        <begin position="16"/>
        <end position="111"/>
    </location>
</feature>
<evidence type="ECO:0000256" key="7">
    <source>
        <dbReference type="RuleBase" id="RU003792"/>
    </source>
</evidence>
<evidence type="ECO:0000313" key="10">
    <source>
        <dbReference type="Proteomes" id="UP000239576"/>
    </source>
</evidence>
<evidence type="ECO:0000256" key="4">
    <source>
        <dbReference type="HAMAP-Rule" id="MF_00171"/>
    </source>
</evidence>
<keyword evidence="3 4" id="KW-0413">Isomerase</keyword>
<reference evidence="10" key="1">
    <citation type="submission" date="2018-02" db="EMBL/GenBank/DDBJ databases">
        <authorList>
            <person name="Moore K."/>
            <person name="Momper L."/>
        </authorList>
    </citation>
    <scope>NUCLEOTIDE SEQUENCE [LARGE SCALE GENOMIC DNA]</scope>
    <source>
        <strain evidence="10">ULC18</strain>
    </source>
</reference>
<keyword evidence="10" id="KW-1185">Reference proteome</keyword>
<dbReference type="Proteomes" id="UP000239576">
    <property type="component" value="Unassembled WGS sequence"/>
</dbReference>
<comment type="caution">
    <text evidence="9">The sequence shown here is derived from an EMBL/GenBank/DDBJ whole genome shotgun (WGS) entry which is preliminary data.</text>
</comment>
<dbReference type="RefSeq" id="WP_106256514.1">
    <property type="nucleotide sequence ID" value="NZ_CAWNSW010000157.1"/>
</dbReference>
<dbReference type="AlphaFoldDB" id="A0A2T1E985"/>
<dbReference type="Gene3D" id="3.30.70.580">
    <property type="entry name" value="Pseudouridine synthase I, catalytic domain, N-terminal subdomain"/>
    <property type="match status" value="1"/>
</dbReference>
<comment type="catalytic activity">
    <reaction evidence="4 7">
        <text>uridine(38/39/40) in tRNA = pseudouridine(38/39/40) in tRNA</text>
        <dbReference type="Rhea" id="RHEA:22376"/>
        <dbReference type="Rhea" id="RHEA-COMP:10085"/>
        <dbReference type="Rhea" id="RHEA-COMP:10087"/>
        <dbReference type="ChEBI" id="CHEBI:65314"/>
        <dbReference type="ChEBI" id="CHEBI:65315"/>
        <dbReference type="EC" id="5.4.99.12"/>
    </reaction>
</comment>
<dbReference type="NCBIfam" id="TIGR00071">
    <property type="entry name" value="hisT_truA"/>
    <property type="match status" value="1"/>
</dbReference>
<dbReference type="GO" id="GO:0160147">
    <property type="term" value="F:tRNA pseudouridine(38-40) synthase activity"/>
    <property type="evidence" value="ECO:0007669"/>
    <property type="project" value="UniProtKB-EC"/>
</dbReference>
<dbReference type="PIRSF" id="PIRSF001430">
    <property type="entry name" value="tRNA_psdUrid_synth"/>
    <property type="match status" value="1"/>
</dbReference>
<sequence>MPSSAPLPTQRVALVIQYLGTHFHGWQRQPQHRTVQEEIETVLETVLQHPVRIHAAGRTDSGVHAAAQVAHFDAPSHIPASRWSSILNARMPKDILIRASATVSSTWHARFSAIWRRYRYTLYTDPRPNLFIRPFAWHYYYEPLNESLIREALSPMVGRHHLSAFHRAGSDRPHSWVDVQAAECKREGSLIYIEMQASGFLYGMMRLLVGMLVQVGRGVRSPISFTEVWEKEHREQVKYAAPPQGLCLLRVGYPEFPFPPDVWYDTQPAFSLQAFPERLPVT</sequence>
<dbReference type="InterPro" id="IPR020095">
    <property type="entry name" value="PsdUridine_synth_TruA_C"/>
</dbReference>
<dbReference type="PANTHER" id="PTHR11142">
    <property type="entry name" value="PSEUDOURIDYLATE SYNTHASE"/>
    <property type="match status" value="1"/>
</dbReference>
<evidence type="ECO:0000256" key="5">
    <source>
        <dbReference type="PIRSR" id="PIRSR001430-1"/>
    </source>
</evidence>
<evidence type="ECO:0000256" key="2">
    <source>
        <dbReference type="ARBA" id="ARBA00022694"/>
    </source>
</evidence>
<feature type="binding site" evidence="4 6">
    <location>
        <position position="118"/>
    </location>
    <ligand>
        <name>substrate</name>
    </ligand>
</feature>
<name>A0A2T1E985_9CYAN</name>
<dbReference type="InterPro" id="IPR020097">
    <property type="entry name" value="PsdUridine_synth_TruA_a/b_dom"/>
</dbReference>
<dbReference type="GO" id="GO:0031119">
    <property type="term" value="P:tRNA pseudouridine synthesis"/>
    <property type="evidence" value="ECO:0007669"/>
    <property type="project" value="UniProtKB-UniRule"/>
</dbReference>
<evidence type="ECO:0000256" key="6">
    <source>
        <dbReference type="PIRSR" id="PIRSR001430-2"/>
    </source>
</evidence>
<dbReference type="GO" id="GO:0003723">
    <property type="term" value="F:RNA binding"/>
    <property type="evidence" value="ECO:0007669"/>
    <property type="project" value="InterPro"/>
</dbReference>
<comment type="caution">
    <text evidence="4">Lacks conserved residue(s) required for the propagation of feature annotation.</text>
</comment>
<evidence type="ECO:0000313" key="9">
    <source>
        <dbReference type="EMBL" id="PSB29290.1"/>
    </source>
</evidence>
<organism evidence="9 10">
    <name type="scientific">Stenomitos frigidus ULC18</name>
    <dbReference type="NCBI Taxonomy" id="2107698"/>
    <lineage>
        <taxon>Bacteria</taxon>
        <taxon>Bacillati</taxon>
        <taxon>Cyanobacteriota</taxon>
        <taxon>Cyanophyceae</taxon>
        <taxon>Leptolyngbyales</taxon>
        <taxon>Leptolyngbyaceae</taxon>
        <taxon>Stenomitos</taxon>
    </lineage>
</organism>
<dbReference type="OrthoDB" id="9811823at2"/>
<reference evidence="9 10" key="2">
    <citation type="submission" date="2018-03" db="EMBL/GenBank/DDBJ databases">
        <title>The ancient ancestry and fast evolution of plastids.</title>
        <authorList>
            <person name="Moore K.R."/>
            <person name="Magnabosco C."/>
            <person name="Momper L."/>
            <person name="Gold D.A."/>
            <person name="Bosak T."/>
            <person name="Fournier G.P."/>
        </authorList>
    </citation>
    <scope>NUCLEOTIDE SEQUENCE [LARGE SCALE GENOMIC DNA]</scope>
    <source>
        <strain evidence="9 10">ULC18</strain>
    </source>
</reference>
<dbReference type="FunFam" id="3.30.70.580:FF:000001">
    <property type="entry name" value="tRNA pseudouridine synthase A"/>
    <property type="match status" value="1"/>
</dbReference>
<comment type="function">
    <text evidence="4">Formation of pseudouridine at positions 38, 39 and 40 in the anticodon stem and loop of transfer RNAs.</text>
</comment>
<dbReference type="InterPro" id="IPR020094">
    <property type="entry name" value="TruA/RsuA/RluB/E/F_N"/>
</dbReference>
<evidence type="ECO:0000256" key="3">
    <source>
        <dbReference type="ARBA" id="ARBA00023235"/>
    </source>
</evidence>
<protein>
    <recommendedName>
        <fullName evidence="4">tRNA pseudouridine synthase A</fullName>
        <ecNumber evidence="4">5.4.99.12</ecNumber>
    </recommendedName>
    <alternativeName>
        <fullName evidence="4">tRNA pseudouridine(38-40) synthase</fullName>
    </alternativeName>
    <alternativeName>
        <fullName evidence="4">tRNA pseudouridylate synthase I</fullName>
    </alternativeName>
    <alternativeName>
        <fullName evidence="4">tRNA-uridine isomerase I</fullName>
    </alternativeName>
</protein>
<accession>A0A2T1E985</accession>
<dbReference type="Gene3D" id="3.30.70.660">
    <property type="entry name" value="Pseudouridine synthase I, catalytic domain, C-terminal subdomain"/>
    <property type="match status" value="1"/>
</dbReference>
<comment type="similarity">
    <text evidence="1 4 7">Belongs to the tRNA pseudouridine synthase TruA family.</text>
</comment>
<evidence type="ECO:0000256" key="1">
    <source>
        <dbReference type="ARBA" id="ARBA00009375"/>
    </source>
</evidence>
<feature type="active site" description="Nucleophile" evidence="4 5">
    <location>
        <position position="60"/>
    </location>
</feature>
<dbReference type="EC" id="5.4.99.12" evidence="4"/>
<comment type="subunit">
    <text evidence="4">Homodimer.</text>
</comment>
<dbReference type="InterPro" id="IPR001406">
    <property type="entry name" value="PsdUridine_synth_TruA"/>
</dbReference>